<organism evidence="2 3">
    <name type="scientific">Mycena indigotica</name>
    <dbReference type="NCBI Taxonomy" id="2126181"/>
    <lineage>
        <taxon>Eukaryota</taxon>
        <taxon>Fungi</taxon>
        <taxon>Dikarya</taxon>
        <taxon>Basidiomycota</taxon>
        <taxon>Agaricomycotina</taxon>
        <taxon>Agaricomycetes</taxon>
        <taxon>Agaricomycetidae</taxon>
        <taxon>Agaricales</taxon>
        <taxon>Marasmiineae</taxon>
        <taxon>Mycenaceae</taxon>
        <taxon>Mycena</taxon>
    </lineage>
</organism>
<keyword evidence="1" id="KW-1133">Transmembrane helix</keyword>
<dbReference type="GeneID" id="59341588"/>
<dbReference type="Proteomes" id="UP000636479">
    <property type="component" value="Unassembled WGS sequence"/>
</dbReference>
<keyword evidence="1" id="KW-0472">Membrane</keyword>
<dbReference type="EMBL" id="JACAZF010000002">
    <property type="protein sequence ID" value="KAF7312059.1"/>
    <property type="molecule type" value="Genomic_DNA"/>
</dbReference>
<accession>A0A8H6WAY3</accession>
<feature type="transmembrane region" description="Helical" evidence="1">
    <location>
        <begin position="69"/>
        <end position="91"/>
    </location>
</feature>
<proteinExistence type="predicted"/>
<evidence type="ECO:0000313" key="3">
    <source>
        <dbReference type="Proteomes" id="UP000636479"/>
    </source>
</evidence>
<gene>
    <name evidence="2" type="ORF">MIND_00218000</name>
</gene>
<keyword evidence="1" id="KW-0812">Transmembrane</keyword>
<keyword evidence="3" id="KW-1185">Reference proteome</keyword>
<comment type="caution">
    <text evidence="2">The sequence shown here is derived from an EMBL/GenBank/DDBJ whole genome shotgun (WGS) entry which is preliminary data.</text>
</comment>
<feature type="transmembrane region" description="Helical" evidence="1">
    <location>
        <begin position="134"/>
        <end position="156"/>
    </location>
</feature>
<dbReference type="AlphaFoldDB" id="A0A8H6WAY3"/>
<name>A0A8H6WAY3_9AGAR</name>
<evidence type="ECO:0000256" key="1">
    <source>
        <dbReference type="SAM" id="Phobius"/>
    </source>
</evidence>
<evidence type="ECO:0008006" key="4">
    <source>
        <dbReference type="Google" id="ProtNLM"/>
    </source>
</evidence>
<dbReference type="RefSeq" id="XP_037224167.1">
    <property type="nucleotide sequence ID" value="XM_037359072.1"/>
</dbReference>
<evidence type="ECO:0000313" key="2">
    <source>
        <dbReference type="EMBL" id="KAF7312059.1"/>
    </source>
</evidence>
<sequence>MQSLATSSSLTLPPAAALPRATHNLVDDFFGSRESRHDNHRLSLAESVSPPPYVECPEYTFRAPEPVTLAMYLFKFGFFFPPFWILGVIILMSPLRAPPAGPPSASWLPEKTDAERQMIIERMRTTELKWARRCLYALVAYIIIGVVAGVAIWATLRS</sequence>
<reference evidence="2" key="1">
    <citation type="submission" date="2020-05" db="EMBL/GenBank/DDBJ databases">
        <title>Mycena genomes resolve the evolution of fungal bioluminescence.</title>
        <authorList>
            <person name="Tsai I.J."/>
        </authorList>
    </citation>
    <scope>NUCLEOTIDE SEQUENCE</scope>
    <source>
        <strain evidence="2">171206Taipei</strain>
    </source>
</reference>
<protein>
    <recommendedName>
        <fullName evidence="4">Transmembrane protein</fullName>
    </recommendedName>
</protein>
<dbReference type="OrthoDB" id="3358294at2759"/>